<feature type="region of interest" description="Disordered" evidence="1">
    <location>
        <begin position="35"/>
        <end position="89"/>
    </location>
</feature>
<dbReference type="OMA" id="APYQNYT"/>
<sequence length="202" mass="21014">MSALRALSKHTRSLSRTFAPARAFHSPFKVLSSANSPLTAAPAPSSNVSPLYEKQLDHSPEPTVSSSGTHMYVVSEPDPADTPYAVPSGAYPTSAPYQNYAAAEAPANEGARRASTSPSFAHPITDRAPQNEAGVKESSAIRHAAAPGEMGARGGSEGGLGMMDAQTTKQGQGTLADRNPPPDAVAEKFSKLGVGSAWKERK</sequence>
<feature type="region of interest" description="Disordered" evidence="1">
    <location>
        <begin position="104"/>
        <end position="202"/>
    </location>
</feature>
<evidence type="ECO:0000256" key="1">
    <source>
        <dbReference type="SAM" id="MobiDB-lite"/>
    </source>
</evidence>
<feature type="compositionally biased region" description="Gly residues" evidence="1">
    <location>
        <begin position="151"/>
        <end position="161"/>
    </location>
</feature>
<dbReference type="EMBL" id="KB468124">
    <property type="protein sequence ID" value="PCH42509.1"/>
    <property type="molecule type" value="Genomic_DNA"/>
</dbReference>
<feature type="compositionally biased region" description="Polar residues" evidence="1">
    <location>
        <begin position="35"/>
        <end position="49"/>
    </location>
</feature>
<keyword evidence="3" id="KW-1185">Reference proteome</keyword>
<evidence type="ECO:0000313" key="2">
    <source>
        <dbReference type="EMBL" id="PCH42509.1"/>
    </source>
</evidence>
<protein>
    <submittedName>
        <fullName evidence="2">Uncharacterized protein</fullName>
    </submittedName>
</protein>
<accession>A0A2H3JUD8</accession>
<reference evidence="2 3" key="1">
    <citation type="journal article" date="2012" name="Science">
        <title>The Paleozoic origin of enzymatic lignin decomposition reconstructed from 31 fungal genomes.</title>
        <authorList>
            <person name="Floudas D."/>
            <person name="Binder M."/>
            <person name="Riley R."/>
            <person name="Barry K."/>
            <person name="Blanchette R.A."/>
            <person name="Henrissat B."/>
            <person name="Martinez A.T."/>
            <person name="Otillar R."/>
            <person name="Spatafora J.W."/>
            <person name="Yadav J.S."/>
            <person name="Aerts A."/>
            <person name="Benoit I."/>
            <person name="Boyd A."/>
            <person name="Carlson A."/>
            <person name="Copeland A."/>
            <person name="Coutinho P.M."/>
            <person name="de Vries R.P."/>
            <person name="Ferreira P."/>
            <person name="Findley K."/>
            <person name="Foster B."/>
            <person name="Gaskell J."/>
            <person name="Glotzer D."/>
            <person name="Gorecki P."/>
            <person name="Heitman J."/>
            <person name="Hesse C."/>
            <person name="Hori C."/>
            <person name="Igarashi K."/>
            <person name="Jurgens J.A."/>
            <person name="Kallen N."/>
            <person name="Kersten P."/>
            <person name="Kohler A."/>
            <person name="Kuees U."/>
            <person name="Kumar T.K.A."/>
            <person name="Kuo A."/>
            <person name="LaButti K."/>
            <person name="Larrondo L.F."/>
            <person name="Lindquist E."/>
            <person name="Ling A."/>
            <person name="Lombard V."/>
            <person name="Lucas S."/>
            <person name="Lundell T."/>
            <person name="Martin R."/>
            <person name="McLaughlin D.J."/>
            <person name="Morgenstern I."/>
            <person name="Morin E."/>
            <person name="Murat C."/>
            <person name="Nagy L.G."/>
            <person name="Nolan M."/>
            <person name="Ohm R.A."/>
            <person name="Patyshakuliyeva A."/>
            <person name="Rokas A."/>
            <person name="Ruiz-Duenas F.J."/>
            <person name="Sabat G."/>
            <person name="Salamov A."/>
            <person name="Samejima M."/>
            <person name="Schmutz J."/>
            <person name="Slot J.C."/>
            <person name="St John F."/>
            <person name="Stenlid J."/>
            <person name="Sun H."/>
            <person name="Sun S."/>
            <person name="Syed K."/>
            <person name="Tsang A."/>
            <person name="Wiebenga A."/>
            <person name="Young D."/>
            <person name="Pisabarro A."/>
            <person name="Eastwood D.C."/>
            <person name="Martin F."/>
            <person name="Cullen D."/>
            <person name="Grigoriev I.V."/>
            <person name="Hibbett D.S."/>
        </authorList>
    </citation>
    <scope>NUCLEOTIDE SEQUENCE [LARGE SCALE GENOMIC DNA]</scope>
    <source>
        <strain evidence="2 3">MD-104</strain>
    </source>
</reference>
<evidence type="ECO:0000313" key="3">
    <source>
        <dbReference type="Proteomes" id="UP000218811"/>
    </source>
</evidence>
<gene>
    <name evidence="2" type="ORF">WOLCODRAFT_120682</name>
</gene>
<name>A0A2H3JUD8_WOLCO</name>
<organism evidence="2 3">
    <name type="scientific">Wolfiporia cocos (strain MD-104)</name>
    <name type="common">Brown rot fungus</name>
    <dbReference type="NCBI Taxonomy" id="742152"/>
    <lineage>
        <taxon>Eukaryota</taxon>
        <taxon>Fungi</taxon>
        <taxon>Dikarya</taxon>
        <taxon>Basidiomycota</taxon>
        <taxon>Agaricomycotina</taxon>
        <taxon>Agaricomycetes</taxon>
        <taxon>Polyporales</taxon>
        <taxon>Phaeolaceae</taxon>
        <taxon>Wolfiporia</taxon>
    </lineage>
</organism>
<dbReference type="OrthoDB" id="3355886at2759"/>
<proteinExistence type="predicted"/>
<dbReference type="Proteomes" id="UP000218811">
    <property type="component" value="Unassembled WGS sequence"/>
</dbReference>
<dbReference type="AlphaFoldDB" id="A0A2H3JUD8"/>